<dbReference type="EMBL" id="SPHZ02000001">
    <property type="protein sequence ID" value="KAF0932331.1"/>
    <property type="molecule type" value="Genomic_DNA"/>
</dbReference>
<reference evidence="1 2" key="1">
    <citation type="submission" date="2019-11" db="EMBL/GenBank/DDBJ databases">
        <title>Whole genome sequence of Oryza granulata.</title>
        <authorList>
            <person name="Li W."/>
        </authorList>
    </citation>
    <scope>NUCLEOTIDE SEQUENCE [LARGE SCALE GENOMIC DNA]</scope>
    <source>
        <strain evidence="2">cv. Menghai</strain>
        <tissue evidence="1">Leaf</tissue>
    </source>
</reference>
<keyword evidence="2" id="KW-1185">Reference proteome</keyword>
<sequence length="72" mass="8116">MAMLCQSEPLWSTDELVGGMPAQSFFDHIHCEIAQIKLTVTRIAAILMKRSAHYAVFTVVKNLATDLQKFTF</sequence>
<proteinExistence type="predicted"/>
<name>A0A6G1F626_9ORYZ</name>
<accession>A0A6G1F626</accession>
<gene>
    <name evidence="1" type="ORF">E2562_009590</name>
</gene>
<organism evidence="1 2">
    <name type="scientific">Oryza meyeriana var. granulata</name>
    <dbReference type="NCBI Taxonomy" id="110450"/>
    <lineage>
        <taxon>Eukaryota</taxon>
        <taxon>Viridiplantae</taxon>
        <taxon>Streptophyta</taxon>
        <taxon>Embryophyta</taxon>
        <taxon>Tracheophyta</taxon>
        <taxon>Spermatophyta</taxon>
        <taxon>Magnoliopsida</taxon>
        <taxon>Liliopsida</taxon>
        <taxon>Poales</taxon>
        <taxon>Poaceae</taxon>
        <taxon>BOP clade</taxon>
        <taxon>Oryzoideae</taxon>
        <taxon>Oryzeae</taxon>
        <taxon>Oryzinae</taxon>
        <taxon>Oryza</taxon>
        <taxon>Oryza meyeriana</taxon>
    </lineage>
</organism>
<protein>
    <submittedName>
        <fullName evidence="1">Uncharacterized protein</fullName>
    </submittedName>
</protein>
<comment type="caution">
    <text evidence="1">The sequence shown here is derived from an EMBL/GenBank/DDBJ whole genome shotgun (WGS) entry which is preliminary data.</text>
</comment>
<evidence type="ECO:0000313" key="1">
    <source>
        <dbReference type="EMBL" id="KAF0932331.1"/>
    </source>
</evidence>
<dbReference type="Proteomes" id="UP000479710">
    <property type="component" value="Unassembled WGS sequence"/>
</dbReference>
<evidence type="ECO:0000313" key="2">
    <source>
        <dbReference type="Proteomes" id="UP000479710"/>
    </source>
</evidence>
<dbReference type="AlphaFoldDB" id="A0A6G1F626"/>